<evidence type="ECO:0000313" key="3">
    <source>
        <dbReference type="EMBL" id="CAE8606549.1"/>
    </source>
</evidence>
<evidence type="ECO:0000259" key="2">
    <source>
        <dbReference type="PROSITE" id="PS51184"/>
    </source>
</evidence>
<dbReference type="PANTHER" id="PTHR12461">
    <property type="entry name" value="HYPOXIA-INDUCIBLE FACTOR 1 ALPHA INHIBITOR-RELATED"/>
    <property type="match status" value="1"/>
</dbReference>
<proteinExistence type="predicted"/>
<sequence length="386" mass="44736">SKMARFLFALLLAAVLAIISCDGQGSFVDDPAAVPKKKRKRKKQKFKLEIPRVTVEELANNDTLKSGLHAYVLHGFAKEKWTAMNWTLDYLKEKIPFEWVDYYPNNMRDVGSKPFLHNFEKLVPDFKKPHHTPRYMQIRLGRRGWERLKKDFNPKPLPDVFWDDDEWIKQCMVKEDGKADKQAIDNFFVTQQWKFLLIGEKGTSMFFHKDGTAASSWQVQLVGRKRWTLCPNTETPLLDVNLDTYDPDYKRFPKFARALCGQVTVSPGELLYYPGYWWHHTLQLDTPAVSYTGAMVGVEAPRTDLTGNHRFSHSQFYEDLQEKCAKCWTKGAEARHCDDNSIRWPGAAPPPLRRVCDEYLPKCLKMWEDHADSLHGPKKGSHVAEL</sequence>
<name>A0A813F1E7_POLGL</name>
<organism evidence="3 4">
    <name type="scientific">Polarella glacialis</name>
    <name type="common">Dinoflagellate</name>
    <dbReference type="NCBI Taxonomy" id="89957"/>
    <lineage>
        <taxon>Eukaryota</taxon>
        <taxon>Sar</taxon>
        <taxon>Alveolata</taxon>
        <taxon>Dinophyceae</taxon>
        <taxon>Suessiales</taxon>
        <taxon>Suessiaceae</taxon>
        <taxon>Polarella</taxon>
    </lineage>
</organism>
<keyword evidence="4" id="KW-1185">Reference proteome</keyword>
<gene>
    <name evidence="3" type="ORF">PGLA1383_LOCUS24526</name>
</gene>
<dbReference type="PROSITE" id="PS51184">
    <property type="entry name" value="JMJC"/>
    <property type="match status" value="1"/>
</dbReference>
<evidence type="ECO:0000256" key="1">
    <source>
        <dbReference type="SAM" id="SignalP"/>
    </source>
</evidence>
<evidence type="ECO:0000313" key="4">
    <source>
        <dbReference type="Proteomes" id="UP000654075"/>
    </source>
</evidence>
<comment type="caution">
    <text evidence="3">The sequence shown here is derived from an EMBL/GenBank/DDBJ whole genome shotgun (WGS) entry which is preliminary data.</text>
</comment>
<dbReference type="PANTHER" id="PTHR12461:SF105">
    <property type="entry name" value="HYPOXIA-INDUCIBLE FACTOR 1-ALPHA INHIBITOR"/>
    <property type="match status" value="1"/>
</dbReference>
<accession>A0A813F1E7</accession>
<feature type="domain" description="JmjC" evidence="2">
    <location>
        <begin position="144"/>
        <end position="312"/>
    </location>
</feature>
<dbReference type="InterPro" id="IPR003347">
    <property type="entry name" value="JmjC_dom"/>
</dbReference>
<reference evidence="3" key="1">
    <citation type="submission" date="2021-02" db="EMBL/GenBank/DDBJ databases">
        <authorList>
            <person name="Dougan E. K."/>
            <person name="Rhodes N."/>
            <person name="Thang M."/>
            <person name="Chan C."/>
        </authorList>
    </citation>
    <scope>NUCLEOTIDE SEQUENCE</scope>
</reference>
<dbReference type="InterPro" id="IPR041667">
    <property type="entry name" value="Cupin_8"/>
</dbReference>
<feature type="chain" id="PRO_5032651870" description="JmjC domain-containing protein" evidence="1">
    <location>
        <begin position="24"/>
        <end position="386"/>
    </location>
</feature>
<dbReference type="Pfam" id="PF13621">
    <property type="entry name" value="Cupin_8"/>
    <property type="match status" value="1"/>
</dbReference>
<dbReference type="Gene3D" id="2.60.120.650">
    <property type="entry name" value="Cupin"/>
    <property type="match status" value="1"/>
</dbReference>
<dbReference type="Proteomes" id="UP000654075">
    <property type="component" value="Unassembled WGS sequence"/>
</dbReference>
<dbReference type="AlphaFoldDB" id="A0A813F1E7"/>
<protein>
    <recommendedName>
        <fullName evidence="2">JmjC domain-containing protein</fullName>
    </recommendedName>
</protein>
<dbReference type="OrthoDB" id="438164at2759"/>
<keyword evidence="1" id="KW-0732">Signal</keyword>
<dbReference type="EMBL" id="CAJNNV010019435">
    <property type="protein sequence ID" value="CAE8606549.1"/>
    <property type="molecule type" value="Genomic_DNA"/>
</dbReference>
<dbReference type="SUPFAM" id="SSF51197">
    <property type="entry name" value="Clavaminate synthase-like"/>
    <property type="match status" value="1"/>
</dbReference>
<feature type="signal peptide" evidence="1">
    <location>
        <begin position="1"/>
        <end position="23"/>
    </location>
</feature>
<feature type="non-terminal residue" evidence="3">
    <location>
        <position position="1"/>
    </location>
</feature>